<organism evidence="2 3">
    <name type="scientific">Prevotella pallens</name>
    <dbReference type="NCBI Taxonomy" id="60133"/>
    <lineage>
        <taxon>Bacteria</taxon>
        <taxon>Pseudomonadati</taxon>
        <taxon>Bacteroidota</taxon>
        <taxon>Bacteroidia</taxon>
        <taxon>Bacteroidales</taxon>
        <taxon>Prevotellaceae</taxon>
        <taxon>Prevotella</taxon>
    </lineage>
</organism>
<proteinExistence type="predicted"/>
<dbReference type="SMART" id="SM00060">
    <property type="entry name" value="FN3"/>
    <property type="match status" value="2"/>
</dbReference>
<sequence>MRKKLFFVLSLLFGINNLVSSQPNKISPQGDKIPIYDVPDGEADIMGYLRYDMKYRTNGLTSFRSDNPSNYTLTKDYGNVLGTTPVFTAGTFVGNKYVAYETTLYANVLMPHGISIVDPITGERESKTTFSKTAPILILEEMTYDPKTGRIFGMHYDVDKFTTDLYEINSTTYALTKIASVKKPFFTLSADNGFLYAVTTDRDIKKSFLIKIDESSINSGKQTCTITTVSPATGIGINIGNYSQSMEFDKTTHRLWWLAQAADGKAYLVELDPETGLSISQKLIEGDLQLLSMGIPYQYVPDGAPSYVRNLTAKAGENGANNATLSWITPSNNYRNKTLTTISGIKIYRNNELVKTLNVSNKNENITWKDENIADGLYIYKVVPYNNDGDGIYKETSIFVGEDVPGAPLNVKLVTNGREGTITWNEPTTGAHNGYFDKSTLTYDVMRLPDSVTIATKVTACSIKDNVKSHAGYSYIVTAYNKNGKGLSATSNIVAFGSMEPIPFISNLLTKDEFRRWTVIDNNHDGMSWSFHDGTSRTFYDRSEKAADDWLVSPPLKFSKGKKYQLRYTYSSANWIDPSTHKPVMEKMKVFYGTQATPEKLTTLIKDLGEFHTASEHFYYGKEIFTPNETYGHIAFYACSDALKGQIYLKDISLREYSETDLSIKKLNGSVTANCNVEQPFIVTVGNEGSSTVSNYKIELFDANSKEVLGTADGIAIAPDTVKTVTVMWVPKTKGEINVSARIVLVGDTYPADNILDTPLKVKVADADAEKWITLNAIDNYGWVMPFYLISPYAQSQCLYLENEIRKKNIDIVALQLKYNGKNELAYSFPAKISMKATNRTNTKAEDSGYLGHFEQTDWTTVYDGNITIEGVGDNKELKIVFDKPFKYTDGNILFKFEAFSGDNPIEEAQHPEWLFDMPKGDAHSARFDGKTEDISEEDILISEYIPFLMLEYTEKNPAGIFSVDNDLVKITRHNNVISTSTVCDLLEIINISGTTITKVQNTNKINLVTIPSGIYLLKVKKGGVIRTMKILKQ</sequence>
<dbReference type="AlphaFoldDB" id="A0A379EYQ9"/>
<feature type="domain" description="Fibronectin type-III" evidence="1">
    <location>
        <begin position="405"/>
        <end position="488"/>
    </location>
</feature>
<name>A0A379EYQ9_9BACT</name>
<evidence type="ECO:0000313" key="3">
    <source>
        <dbReference type="Proteomes" id="UP000254235"/>
    </source>
</evidence>
<evidence type="ECO:0000313" key="2">
    <source>
        <dbReference type="EMBL" id="SUC11539.1"/>
    </source>
</evidence>
<gene>
    <name evidence="2" type="ORF">NCTC13043_00395</name>
</gene>
<dbReference type="SUPFAM" id="SSF63825">
    <property type="entry name" value="YWTD domain"/>
    <property type="match status" value="1"/>
</dbReference>
<protein>
    <submittedName>
        <fullName evidence="2">Por secretion system C-terminal sorting domain</fullName>
    </submittedName>
</protein>
<dbReference type="GeneID" id="78570133"/>
<dbReference type="Gene3D" id="2.60.40.10">
    <property type="entry name" value="Immunoglobulins"/>
    <property type="match status" value="3"/>
</dbReference>
<accession>A0A379EYQ9</accession>
<dbReference type="InterPro" id="IPR036116">
    <property type="entry name" value="FN3_sf"/>
</dbReference>
<dbReference type="InterPro" id="IPR026444">
    <property type="entry name" value="Secre_tail"/>
</dbReference>
<dbReference type="EMBL" id="UGTP01000001">
    <property type="protein sequence ID" value="SUC11539.1"/>
    <property type="molecule type" value="Genomic_DNA"/>
</dbReference>
<dbReference type="RefSeq" id="WP_115082843.1">
    <property type="nucleotide sequence ID" value="NZ_JABZTV010000014.1"/>
</dbReference>
<dbReference type="Proteomes" id="UP000254235">
    <property type="component" value="Unassembled WGS sequence"/>
</dbReference>
<dbReference type="SUPFAM" id="SSF49265">
    <property type="entry name" value="Fibronectin type III"/>
    <property type="match status" value="1"/>
</dbReference>
<dbReference type="OrthoDB" id="1054303at2"/>
<reference evidence="2 3" key="1">
    <citation type="submission" date="2018-06" db="EMBL/GenBank/DDBJ databases">
        <authorList>
            <consortium name="Pathogen Informatics"/>
            <person name="Doyle S."/>
        </authorList>
    </citation>
    <scope>NUCLEOTIDE SEQUENCE [LARGE SCALE GENOMIC DNA]</scope>
    <source>
        <strain evidence="2 3">NCTC13043</strain>
    </source>
</reference>
<dbReference type="InterPro" id="IPR003961">
    <property type="entry name" value="FN3_dom"/>
</dbReference>
<dbReference type="InterPro" id="IPR013783">
    <property type="entry name" value="Ig-like_fold"/>
</dbReference>
<feature type="domain" description="Fibronectin type-III" evidence="1">
    <location>
        <begin position="305"/>
        <end position="391"/>
    </location>
</feature>
<dbReference type="Gene3D" id="2.60.120.200">
    <property type="match status" value="1"/>
</dbReference>
<evidence type="ECO:0000259" key="1">
    <source>
        <dbReference type="SMART" id="SM00060"/>
    </source>
</evidence>
<dbReference type="NCBIfam" id="TIGR04183">
    <property type="entry name" value="Por_Secre_tail"/>
    <property type="match status" value="1"/>
</dbReference>